<proteinExistence type="predicted"/>
<dbReference type="Gene3D" id="3.40.50.720">
    <property type="entry name" value="NAD(P)-binding Rossmann-like Domain"/>
    <property type="match status" value="1"/>
</dbReference>
<sequence length="467" mass="45603">VAATPGAAAPVAAVSPASAPPAPATGPDVLRAVSEIISERTGYPVDMIEPDLDLEADLSIDSIKRAEIAGELARRLGVAGADTAALGDEELEELAKARTTAAVTDWLTARLEPAPAPSATPPDEPEPVAEEVAAEPVAVAVAEPLAVAGVAPKRLRLMPVLLGAPGDSAAAPPDLTGRRFALLGGESDGVAEAVAARLGERGAEAVRLAAGHPLTEDDGRVDGVLLLDPLATSGAPVLPEAFTALQSALRRAPHWLLALRRTDPFAARTAGLRGVFRTVAREYPDMVTRLVEFPADATGSAHAAGTADASGAAEVAGAADAAGSATEVAGSTDATGSAHAAGAADASGAAEVAGAADATGPAHAAGAADAPGAADVAGSAAVAGSAEAGGSAEVVGLAEVADSPSAPCFADIVADGLLDELLAPDRTPVVLRTAEGRRHRLDLVEAPLGALAASGAGPAGDGAAEAA</sequence>
<dbReference type="SUPFAM" id="SSF47336">
    <property type="entry name" value="ACP-like"/>
    <property type="match status" value="1"/>
</dbReference>
<gene>
    <name evidence="3" type="ORF">KN815_49060</name>
</gene>
<reference evidence="3 4" key="1">
    <citation type="submission" date="2021-06" db="EMBL/GenBank/DDBJ databases">
        <authorList>
            <person name="Pan X."/>
        </authorList>
    </citation>
    <scope>NUCLEOTIDE SEQUENCE [LARGE SCALE GENOMIC DNA]</scope>
    <source>
        <strain evidence="3 4">4503</strain>
    </source>
</reference>
<dbReference type="Pfam" id="PF00550">
    <property type="entry name" value="PP-binding"/>
    <property type="match status" value="1"/>
</dbReference>
<dbReference type="EMBL" id="JAHLEM010001237">
    <property type="protein sequence ID" value="MBU3871719.1"/>
    <property type="molecule type" value="Genomic_DNA"/>
</dbReference>
<accession>A0ABS6CXM6</accession>
<organism evidence="3 4">
    <name type="scientific">Streptomyces niphimycinicus</name>
    <dbReference type="NCBI Taxonomy" id="2842201"/>
    <lineage>
        <taxon>Bacteria</taxon>
        <taxon>Bacillati</taxon>
        <taxon>Actinomycetota</taxon>
        <taxon>Actinomycetes</taxon>
        <taxon>Kitasatosporales</taxon>
        <taxon>Streptomycetaceae</taxon>
        <taxon>Streptomyces</taxon>
    </lineage>
</organism>
<evidence type="ECO:0000259" key="2">
    <source>
        <dbReference type="Pfam" id="PF00550"/>
    </source>
</evidence>
<feature type="compositionally biased region" description="Low complexity" evidence="1">
    <location>
        <begin position="1"/>
        <end position="17"/>
    </location>
</feature>
<dbReference type="InterPro" id="IPR036736">
    <property type="entry name" value="ACP-like_sf"/>
</dbReference>
<protein>
    <submittedName>
        <fullName evidence="3">Erythronolide synthase</fullName>
    </submittedName>
</protein>
<feature type="domain" description="Carrier" evidence="2">
    <location>
        <begin position="32"/>
        <end position="96"/>
    </location>
</feature>
<comment type="caution">
    <text evidence="3">The sequence shown here is derived from an EMBL/GenBank/DDBJ whole genome shotgun (WGS) entry which is preliminary data.</text>
</comment>
<keyword evidence="4" id="KW-1185">Reference proteome</keyword>
<name>A0ABS6CXM6_9ACTN</name>
<dbReference type="Proteomes" id="UP000720508">
    <property type="component" value="Unassembled WGS sequence"/>
</dbReference>
<feature type="region of interest" description="Disordered" evidence="1">
    <location>
        <begin position="1"/>
        <end position="26"/>
    </location>
</feature>
<evidence type="ECO:0000256" key="1">
    <source>
        <dbReference type="SAM" id="MobiDB-lite"/>
    </source>
</evidence>
<dbReference type="Gene3D" id="1.10.1200.10">
    <property type="entry name" value="ACP-like"/>
    <property type="match status" value="1"/>
</dbReference>
<feature type="non-terminal residue" evidence="3">
    <location>
        <position position="1"/>
    </location>
</feature>
<evidence type="ECO:0000313" key="4">
    <source>
        <dbReference type="Proteomes" id="UP000720508"/>
    </source>
</evidence>
<dbReference type="SUPFAM" id="SSF51735">
    <property type="entry name" value="NAD(P)-binding Rossmann-fold domains"/>
    <property type="match status" value="1"/>
</dbReference>
<dbReference type="InterPro" id="IPR036291">
    <property type="entry name" value="NAD(P)-bd_dom_sf"/>
</dbReference>
<feature type="non-terminal residue" evidence="3">
    <location>
        <position position="467"/>
    </location>
</feature>
<dbReference type="InterPro" id="IPR009081">
    <property type="entry name" value="PP-bd_ACP"/>
</dbReference>
<evidence type="ECO:0000313" key="3">
    <source>
        <dbReference type="EMBL" id="MBU3871719.1"/>
    </source>
</evidence>